<dbReference type="GO" id="GO:0004386">
    <property type="term" value="F:helicase activity"/>
    <property type="evidence" value="ECO:0007669"/>
    <property type="project" value="UniProtKB-KW"/>
</dbReference>
<evidence type="ECO:0000313" key="9">
    <source>
        <dbReference type="Proteomes" id="UP000468766"/>
    </source>
</evidence>
<dbReference type="InterPro" id="IPR027417">
    <property type="entry name" value="P-loop_NTPase"/>
</dbReference>
<keyword evidence="2" id="KW-0378">Hydrolase</keyword>
<sequence>MKRKDTKALPFSKRLDKQVPEYGELKIVIADAIYVPQVLPLTILEQIESELTFINPKYKDALKYGRSLQGIQREIKLFGKIESEKQNKNRRKNQSKNQSKNQTNDPSVIQTVIRLPRGYSNRLLEIFHEQSINYTLEDQRLSKNNITYNSQIDLYEYQLPIVKEAFQKEQGVIESPCGSGKTVMAIYLLSLCQEKTLWVTHTLDLLRQSTKQLAKNLNLQPHDIGTIGAGQYRISDTVTVGLVQSLIKHKEQLVREGFGTVIVDEAHRVPSETFRSVVDPLPAKYRFGITATAQRKDGLEPILFNTIGPMVGKIEEKDLLQAEKIIIPRAVPIFTNFYTKVQEPYSTLMTALIKDEERNHFLAEKVLQHLKDQDCGLLISERIEHCYIIADLLKTMQTSLSVVVLTGKTERLQREENIQKARDGKIQLIVATRVADEGLDIPRLNKLFLATPSRAVSKVKQQVGRIMRTHPDKKEAFVFDFIDYRIPVLQNQVKIRSKLYQQLGCPIS</sequence>
<evidence type="ECO:0000256" key="5">
    <source>
        <dbReference type="SAM" id="MobiDB-lite"/>
    </source>
</evidence>
<evidence type="ECO:0000313" key="8">
    <source>
        <dbReference type="EMBL" id="KAB2952958.1"/>
    </source>
</evidence>
<dbReference type="PROSITE" id="PS51192">
    <property type="entry name" value="HELICASE_ATP_BIND_1"/>
    <property type="match status" value="1"/>
</dbReference>
<dbReference type="SUPFAM" id="SSF52540">
    <property type="entry name" value="P-loop containing nucleoside triphosphate hydrolases"/>
    <property type="match status" value="1"/>
</dbReference>
<dbReference type="Pfam" id="PF00271">
    <property type="entry name" value="Helicase_C"/>
    <property type="match status" value="1"/>
</dbReference>
<dbReference type="Gene3D" id="3.40.50.300">
    <property type="entry name" value="P-loop containing nucleotide triphosphate hydrolases"/>
    <property type="match status" value="2"/>
</dbReference>
<dbReference type="InterPro" id="IPR014001">
    <property type="entry name" value="Helicase_ATP-bd"/>
</dbReference>
<gene>
    <name evidence="8" type="ORF">F9B85_06730</name>
</gene>
<dbReference type="InterPro" id="IPR001650">
    <property type="entry name" value="Helicase_C-like"/>
</dbReference>
<dbReference type="InterPro" id="IPR002464">
    <property type="entry name" value="DNA/RNA_helicase_DEAH_CS"/>
</dbReference>
<feature type="region of interest" description="Disordered" evidence="5">
    <location>
        <begin position="82"/>
        <end position="107"/>
    </location>
</feature>
<name>A0A6I0EST3_9FIRM</name>
<evidence type="ECO:0000259" key="6">
    <source>
        <dbReference type="PROSITE" id="PS51192"/>
    </source>
</evidence>
<dbReference type="PANTHER" id="PTHR11274">
    <property type="entry name" value="RAD25/XP-B DNA REPAIR HELICASE"/>
    <property type="match status" value="1"/>
</dbReference>
<dbReference type="PROSITE" id="PS51194">
    <property type="entry name" value="HELICASE_CTER"/>
    <property type="match status" value="1"/>
</dbReference>
<dbReference type="SMART" id="SM00487">
    <property type="entry name" value="DEXDc"/>
    <property type="match status" value="1"/>
</dbReference>
<comment type="caution">
    <text evidence="8">The sequence shown here is derived from an EMBL/GenBank/DDBJ whole genome shotgun (WGS) entry which is preliminary data.</text>
</comment>
<dbReference type="Pfam" id="PF04851">
    <property type="entry name" value="ResIII"/>
    <property type="match status" value="1"/>
</dbReference>
<evidence type="ECO:0000256" key="3">
    <source>
        <dbReference type="ARBA" id="ARBA00022806"/>
    </source>
</evidence>
<feature type="domain" description="Helicase C-terminal" evidence="7">
    <location>
        <begin position="362"/>
        <end position="508"/>
    </location>
</feature>
<evidence type="ECO:0000256" key="1">
    <source>
        <dbReference type="ARBA" id="ARBA00022741"/>
    </source>
</evidence>
<dbReference type="SMART" id="SM00490">
    <property type="entry name" value="HELICc"/>
    <property type="match status" value="1"/>
</dbReference>
<dbReference type="GO" id="GO:0005524">
    <property type="term" value="F:ATP binding"/>
    <property type="evidence" value="ECO:0007669"/>
    <property type="project" value="UniProtKB-KW"/>
</dbReference>
<dbReference type="PROSITE" id="PS00690">
    <property type="entry name" value="DEAH_ATP_HELICASE"/>
    <property type="match status" value="1"/>
</dbReference>
<dbReference type="InterPro" id="IPR006935">
    <property type="entry name" value="Helicase/UvrB_N"/>
</dbReference>
<keyword evidence="9" id="KW-1185">Reference proteome</keyword>
<dbReference type="PANTHER" id="PTHR11274:SF0">
    <property type="entry name" value="GENERAL TRANSCRIPTION AND DNA REPAIR FACTOR IIH HELICASE SUBUNIT XPB"/>
    <property type="match status" value="1"/>
</dbReference>
<reference evidence="8 9" key="1">
    <citation type="submission" date="2019-10" db="EMBL/GenBank/DDBJ databases">
        <title>Whole-genome sequence of the extremophile Heliorestis acidaminivorans DSM 24790.</title>
        <authorList>
            <person name="Kyndt J.A."/>
            <person name="Meyer T.E."/>
        </authorList>
    </citation>
    <scope>NUCLEOTIDE SEQUENCE [LARGE SCALE GENOMIC DNA]</scope>
    <source>
        <strain evidence="8 9">DSM 24790</strain>
    </source>
</reference>
<dbReference type="OrthoDB" id="9802848at2"/>
<dbReference type="RefSeq" id="WP_151619617.1">
    <property type="nucleotide sequence ID" value="NZ_WBXO01000004.1"/>
</dbReference>
<dbReference type="GO" id="GO:0016787">
    <property type="term" value="F:hydrolase activity"/>
    <property type="evidence" value="ECO:0007669"/>
    <property type="project" value="UniProtKB-KW"/>
</dbReference>
<protein>
    <submittedName>
        <fullName evidence="8">DEAD/DEAH box helicase</fullName>
    </submittedName>
</protein>
<keyword evidence="1" id="KW-0547">Nucleotide-binding</keyword>
<keyword evidence="3 8" id="KW-0347">Helicase</keyword>
<dbReference type="GO" id="GO:0003677">
    <property type="term" value="F:DNA binding"/>
    <property type="evidence" value="ECO:0007669"/>
    <property type="project" value="InterPro"/>
</dbReference>
<evidence type="ECO:0000256" key="4">
    <source>
        <dbReference type="ARBA" id="ARBA00022840"/>
    </source>
</evidence>
<proteinExistence type="predicted"/>
<dbReference type="AlphaFoldDB" id="A0A6I0EST3"/>
<feature type="domain" description="Helicase ATP-binding" evidence="6">
    <location>
        <begin position="162"/>
        <end position="311"/>
    </location>
</feature>
<dbReference type="InterPro" id="IPR050615">
    <property type="entry name" value="ATP-dep_DNA_Helicase"/>
</dbReference>
<evidence type="ECO:0000256" key="2">
    <source>
        <dbReference type="ARBA" id="ARBA00022801"/>
    </source>
</evidence>
<dbReference type="EMBL" id="WBXO01000004">
    <property type="protein sequence ID" value="KAB2952958.1"/>
    <property type="molecule type" value="Genomic_DNA"/>
</dbReference>
<organism evidence="8 9">
    <name type="scientific">Heliorestis acidaminivorans</name>
    <dbReference type="NCBI Taxonomy" id="553427"/>
    <lineage>
        <taxon>Bacteria</taxon>
        <taxon>Bacillati</taxon>
        <taxon>Bacillota</taxon>
        <taxon>Clostridia</taxon>
        <taxon>Eubacteriales</taxon>
        <taxon>Heliobacteriaceae</taxon>
        <taxon>Heliorestis</taxon>
    </lineage>
</organism>
<accession>A0A6I0EST3</accession>
<evidence type="ECO:0000259" key="7">
    <source>
        <dbReference type="PROSITE" id="PS51194"/>
    </source>
</evidence>
<dbReference type="Proteomes" id="UP000468766">
    <property type="component" value="Unassembled WGS sequence"/>
</dbReference>
<keyword evidence="4" id="KW-0067">ATP-binding</keyword>